<dbReference type="AlphaFoldDB" id="A0A7D5KMV6"/>
<dbReference type="GeneID" id="56030133"/>
<organism evidence="1 2">
    <name type="scientific">Halorarum halophilum</name>
    <dbReference type="NCBI Taxonomy" id="2743090"/>
    <lineage>
        <taxon>Archaea</taxon>
        <taxon>Methanobacteriati</taxon>
        <taxon>Methanobacteriota</taxon>
        <taxon>Stenosarchaea group</taxon>
        <taxon>Halobacteria</taxon>
        <taxon>Halobacteriales</taxon>
        <taxon>Haloferacaceae</taxon>
        <taxon>Halorarum</taxon>
    </lineage>
</organism>
<dbReference type="KEGG" id="halg:HUG10_14830"/>
<proteinExistence type="predicted"/>
<dbReference type="OrthoDB" id="219777at2157"/>
<dbReference type="EMBL" id="CP058529">
    <property type="protein sequence ID" value="QLG28735.1"/>
    <property type="molecule type" value="Genomic_DNA"/>
</dbReference>
<dbReference type="RefSeq" id="WP_179170309.1">
    <property type="nucleotide sequence ID" value="NZ_CP058529.1"/>
</dbReference>
<evidence type="ECO:0000313" key="1">
    <source>
        <dbReference type="EMBL" id="QLG28735.1"/>
    </source>
</evidence>
<evidence type="ECO:0000313" key="2">
    <source>
        <dbReference type="Proteomes" id="UP000509750"/>
    </source>
</evidence>
<gene>
    <name evidence="1" type="ORF">HUG10_14830</name>
</gene>
<reference evidence="1 2" key="1">
    <citation type="submission" date="2020-07" db="EMBL/GenBank/DDBJ databases">
        <title>Gai3-2, isolated from salt lake.</title>
        <authorList>
            <person name="Cui H."/>
            <person name="Shi X."/>
        </authorList>
    </citation>
    <scope>NUCLEOTIDE SEQUENCE [LARGE SCALE GENOMIC DNA]</scope>
    <source>
        <strain evidence="1 2">Gai3-2</strain>
    </source>
</reference>
<dbReference type="Proteomes" id="UP000509750">
    <property type="component" value="Chromosome"/>
</dbReference>
<name>A0A7D5KMV6_9EURY</name>
<sequence length="205" mass="22741">MVTNRIGVTRTDNGYELRAEFWDDLVAASERIPAGDVPLASNFDRIRTVLIAMKYTDGTANAIHRWVKENRPQEISSRHVYINANAAAVLGLARTEPPTGDRSVKRWGLTGLGAQLITTAPGSEEETQTYAEAIRGVELIQKLLVELRDRGELKRCEIKETISSETTGLSEQSISRRGSSVRNWLQRLPETQSEGPGSTLTYLSQ</sequence>
<protein>
    <submittedName>
        <fullName evidence="1">Uncharacterized protein</fullName>
    </submittedName>
</protein>
<keyword evidence="2" id="KW-1185">Reference proteome</keyword>
<accession>A0A7D5KMV6</accession>